<dbReference type="Proteomes" id="UP001221757">
    <property type="component" value="Unassembled WGS sequence"/>
</dbReference>
<protein>
    <submittedName>
        <fullName evidence="3">Esterase 1</fullName>
    </submittedName>
</protein>
<dbReference type="PROSITE" id="PS00941">
    <property type="entry name" value="CARBOXYLESTERASE_B_2"/>
    <property type="match status" value="1"/>
</dbReference>
<gene>
    <name evidence="3" type="ORF">B0H17DRAFT_1207018</name>
</gene>
<dbReference type="InterPro" id="IPR029058">
    <property type="entry name" value="AB_hydrolase_fold"/>
</dbReference>
<dbReference type="SUPFAM" id="SSF53474">
    <property type="entry name" value="alpha/beta-Hydrolases"/>
    <property type="match status" value="1"/>
</dbReference>
<sequence>MLSRIASLVLLLSNLSPTHAVPHIHRSVSPTATVGNTQVTGTTNSTTNIEFFGGIPFAYPPLGSLRFQPPVLQKSIPGNIATFNATSFGNACYQLNFTDTMSEDCLTVNIFRPAGISSNSKLPVMFWTYGGGFHSGASSSFDASTLVGRSVSRGTPIIYVSTNYRLGPLGFPQGNEADATGSVNLGIKDLLAALNWVQTNIQTFGGDSTRVTMFGQSAGAIMSSITFLDSQVSGLARAAILSSGSAATSPAFTAPQHESLWQSFVVGVPSCASVATSGSTLDCMKNASVGDLMASYAAVGTTGWMPVIDGSGGVFPAIPSTLFAQGRYSKIPFISGDVLDEGTIFVTQVSGLNYSSAFIKKQFTAAYSPPLVTAAELSSKIDEILALYPDDPALGSPYNTGNETFGLNSGWKRATAIFGDLGFQSTRRMWLQTAAAGGSKVYGYLLTQPQLGDPSLGVDHTSTKKYLYGDLLSDGVASDAVLSTMMMDYWISFADCLDPNDGKGAERPTWGQYTASNNVLMQLNGSNATMIEDDYRSEGMAAINADPLVFFH</sequence>
<dbReference type="Pfam" id="PF00135">
    <property type="entry name" value="COesterase"/>
    <property type="match status" value="1"/>
</dbReference>
<dbReference type="AlphaFoldDB" id="A0AAD7D3Q1"/>
<organism evidence="3 4">
    <name type="scientific">Mycena rosella</name>
    <name type="common">Pink bonnet</name>
    <name type="synonym">Agaricus rosellus</name>
    <dbReference type="NCBI Taxonomy" id="1033263"/>
    <lineage>
        <taxon>Eukaryota</taxon>
        <taxon>Fungi</taxon>
        <taxon>Dikarya</taxon>
        <taxon>Basidiomycota</taxon>
        <taxon>Agaricomycotina</taxon>
        <taxon>Agaricomycetes</taxon>
        <taxon>Agaricomycetidae</taxon>
        <taxon>Agaricales</taxon>
        <taxon>Marasmiineae</taxon>
        <taxon>Mycenaceae</taxon>
        <taxon>Mycena</taxon>
    </lineage>
</organism>
<dbReference type="InterPro" id="IPR050309">
    <property type="entry name" value="Type-B_Carboxylest/Lipase"/>
</dbReference>
<keyword evidence="4" id="KW-1185">Reference proteome</keyword>
<proteinExistence type="predicted"/>
<evidence type="ECO:0000313" key="3">
    <source>
        <dbReference type="EMBL" id="KAJ7677463.1"/>
    </source>
</evidence>
<comment type="caution">
    <text evidence="3">The sequence shown here is derived from an EMBL/GenBank/DDBJ whole genome shotgun (WGS) entry which is preliminary data.</text>
</comment>
<evidence type="ECO:0000256" key="1">
    <source>
        <dbReference type="SAM" id="SignalP"/>
    </source>
</evidence>
<dbReference type="PANTHER" id="PTHR11559">
    <property type="entry name" value="CARBOXYLESTERASE"/>
    <property type="match status" value="1"/>
</dbReference>
<dbReference type="InterPro" id="IPR002018">
    <property type="entry name" value="CarbesteraseB"/>
</dbReference>
<feature type="chain" id="PRO_5042172307" evidence="1">
    <location>
        <begin position="21"/>
        <end position="552"/>
    </location>
</feature>
<feature type="signal peptide" evidence="1">
    <location>
        <begin position="1"/>
        <end position="20"/>
    </location>
</feature>
<evidence type="ECO:0000259" key="2">
    <source>
        <dbReference type="Pfam" id="PF00135"/>
    </source>
</evidence>
<dbReference type="EMBL" id="JARKIE010000138">
    <property type="protein sequence ID" value="KAJ7677463.1"/>
    <property type="molecule type" value="Genomic_DNA"/>
</dbReference>
<evidence type="ECO:0000313" key="4">
    <source>
        <dbReference type="Proteomes" id="UP001221757"/>
    </source>
</evidence>
<reference evidence="3" key="1">
    <citation type="submission" date="2023-03" db="EMBL/GenBank/DDBJ databases">
        <title>Massive genome expansion in bonnet fungi (Mycena s.s.) driven by repeated elements and novel gene families across ecological guilds.</title>
        <authorList>
            <consortium name="Lawrence Berkeley National Laboratory"/>
            <person name="Harder C.B."/>
            <person name="Miyauchi S."/>
            <person name="Viragh M."/>
            <person name="Kuo A."/>
            <person name="Thoen E."/>
            <person name="Andreopoulos B."/>
            <person name="Lu D."/>
            <person name="Skrede I."/>
            <person name="Drula E."/>
            <person name="Henrissat B."/>
            <person name="Morin E."/>
            <person name="Kohler A."/>
            <person name="Barry K."/>
            <person name="LaButti K."/>
            <person name="Morin E."/>
            <person name="Salamov A."/>
            <person name="Lipzen A."/>
            <person name="Mereny Z."/>
            <person name="Hegedus B."/>
            <person name="Baldrian P."/>
            <person name="Stursova M."/>
            <person name="Weitz H."/>
            <person name="Taylor A."/>
            <person name="Grigoriev I.V."/>
            <person name="Nagy L.G."/>
            <person name="Martin F."/>
            <person name="Kauserud H."/>
        </authorList>
    </citation>
    <scope>NUCLEOTIDE SEQUENCE</scope>
    <source>
        <strain evidence="3">CBHHK067</strain>
    </source>
</reference>
<keyword evidence="1" id="KW-0732">Signal</keyword>
<dbReference type="Gene3D" id="3.40.50.1820">
    <property type="entry name" value="alpha/beta hydrolase"/>
    <property type="match status" value="1"/>
</dbReference>
<feature type="domain" description="Carboxylesterase type B" evidence="2">
    <location>
        <begin position="32"/>
        <end position="528"/>
    </location>
</feature>
<name>A0AAD7D3Q1_MYCRO</name>
<accession>A0AAD7D3Q1</accession>
<dbReference type="InterPro" id="IPR019819">
    <property type="entry name" value="Carboxylesterase_B_CS"/>
</dbReference>